<accession>A0A6G8KXD9</accession>
<evidence type="ECO:0000313" key="2">
    <source>
        <dbReference type="Proteomes" id="UP000501518"/>
    </source>
</evidence>
<protein>
    <submittedName>
        <fullName evidence="1">Uncharacterized protein</fullName>
    </submittedName>
</protein>
<organism evidence="1 2">
    <name type="scientific">Brevibacterium luteolum</name>
    <dbReference type="NCBI Taxonomy" id="199591"/>
    <lineage>
        <taxon>Bacteria</taxon>
        <taxon>Bacillati</taxon>
        <taxon>Actinomycetota</taxon>
        <taxon>Actinomycetes</taxon>
        <taxon>Micrococcales</taxon>
        <taxon>Brevibacteriaceae</taxon>
        <taxon>Brevibacterium</taxon>
    </lineage>
</organism>
<dbReference type="KEGG" id="blut:EW640_09420"/>
<gene>
    <name evidence="1" type="ORF">EW640_09420</name>
</gene>
<evidence type="ECO:0000313" key="1">
    <source>
        <dbReference type="EMBL" id="QIN29468.1"/>
    </source>
</evidence>
<sequence>MSDEQRPEVDERVPVDFYCTRDPEHPLMYLYTPAGRESEQTFSTLYNSDIGFAINVDYLPGDVLAGIEFISFHLYLPKDSPLVSEAVESGWVQLMTTGNVLFFADPTVRPRSEGGSVTELAMPGSELKVRCVFDAAGLLLRMVFPAPVVSTG</sequence>
<proteinExistence type="predicted"/>
<dbReference type="AlphaFoldDB" id="A0A6G8KXD9"/>
<dbReference type="Proteomes" id="UP000501518">
    <property type="component" value="Chromosome"/>
</dbReference>
<dbReference type="RefSeq" id="WP_165883872.1">
    <property type="nucleotide sequence ID" value="NZ_CP035810.1"/>
</dbReference>
<name>A0A6G8KXD9_9MICO</name>
<reference evidence="1 2" key="1">
    <citation type="submission" date="2019-02" db="EMBL/GenBank/DDBJ databases">
        <title>Complete Genome Sequence and Methylome Analysis of Brevibacterium luteolum NEB1784.</title>
        <authorList>
            <person name="Fomenkov A."/>
            <person name="Roberts R.J."/>
        </authorList>
    </citation>
    <scope>NUCLEOTIDE SEQUENCE [LARGE SCALE GENOMIC DNA]</scope>
    <source>
        <strain evidence="1 2">NEB1784</strain>
    </source>
</reference>
<dbReference type="EMBL" id="CP035810">
    <property type="protein sequence ID" value="QIN29468.1"/>
    <property type="molecule type" value="Genomic_DNA"/>
</dbReference>